<evidence type="ECO:0000256" key="1">
    <source>
        <dbReference type="SAM" id="MobiDB-lite"/>
    </source>
</evidence>
<dbReference type="Proteomes" id="UP001560267">
    <property type="component" value="Unassembled WGS sequence"/>
</dbReference>
<reference evidence="2 3" key="1">
    <citation type="submission" date="2024-07" db="EMBL/GenBank/DDBJ databases">
        <title>Draft Genome Sequence of Ferrimicrobium acidiphilum Strain YE2023, Isolated from a Pulp of Bioleach Reactor.</title>
        <authorList>
            <person name="Elkina Y.A."/>
            <person name="Bulaeva A.G."/>
            <person name="Beletsky A.V."/>
            <person name="Mardanov A.V."/>
        </authorList>
    </citation>
    <scope>NUCLEOTIDE SEQUENCE [LARGE SCALE GENOMIC DNA]</scope>
    <source>
        <strain evidence="2 3">YE2023</strain>
    </source>
</reference>
<dbReference type="InterPro" id="IPR023286">
    <property type="entry name" value="ABATE_dom_sf"/>
</dbReference>
<organism evidence="2 3">
    <name type="scientific">Ferrimicrobium acidiphilum</name>
    <dbReference type="NCBI Taxonomy" id="121039"/>
    <lineage>
        <taxon>Bacteria</taxon>
        <taxon>Bacillati</taxon>
        <taxon>Actinomycetota</taxon>
        <taxon>Acidimicrobiia</taxon>
        <taxon>Acidimicrobiales</taxon>
        <taxon>Acidimicrobiaceae</taxon>
        <taxon>Ferrimicrobium</taxon>
    </lineage>
</organism>
<gene>
    <name evidence="2" type="ORF">AB6A68_04950</name>
</gene>
<comment type="caution">
    <text evidence="2">The sequence shown here is derived from an EMBL/GenBank/DDBJ whole genome shotgun (WGS) entry which is preliminary data.</text>
</comment>
<evidence type="ECO:0000313" key="2">
    <source>
        <dbReference type="EMBL" id="MEX6429185.1"/>
    </source>
</evidence>
<feature type="region of interest" description="Disordered" evidence="1">
    <location>
        <begin position="1"/>
        <end position="20"/>
    </location>
</feature>
<name>A0ABV3Y1R0_9ACTN</name>
<sequence length="99" mass="11228">MSESNPAQTREPLRNVTKPSLPRVCEGQGCDQILGEQLRGRPAKYCSPTCRVRAHRERRRGPVKAEVHFGSASTRGRSEDHSWMVKLRRESEEMIVVIG</sequence>
<protein>
    <submittedName>
        <fullName evidence="2">Uncharacterized protein</fullName>
    </submittedName>
</protein>
<dbReference type="EMBL" id="JBFSHR010000012">
    <property type="protein sequence ID" value="MEX6429185.1"/>
    <property type="molecule type" value="Genomic_DNA"/>
</dbReference>
<accession>A0ABV3Y1R0</accession>
<feature type="non-terminal residue" evidence="2">
    <location>
        <position position="99"/>
    </location>
</feature>
<keyword evidence="3" id="KW-1185">Reference proteome</keyword>
<feature type="region of interest" description="Disordered" evidence="1">
    <location>
        <begin position="57"/>
        <end position="80"/>
    </location>
</feature>
<proteinExistence type="predicted"/>
<evidence type="ECO:0000313" key="3">
    <source>
        <dbReference type="Proteomes" id="UP001560267"/>
    </source>
</evidence>
<dbReference type="SUPFAM" id="SSF160904">
    <property type="entry name" value="Jann2411-like"/>
    <property type="match status" value="1"/>
</dbReference>